<feature type="region of interest" description="Disordered" evidence="8">
    <location>
        <begin position="50"/>
        <end position="88"/>
    </location>
</feature>
<name>B9SQ44_RICCO</name>
<proteinExistence type="inferred from homology"/>
<feature type="region of interest" description="Disordered" evidence="8">
    <location>
        <begin position="26"/>
        <end position="45"/>
    </location>
</feature>
<comment type="subcellular location">
    <subcellularLocation>
        <location evidence="2 7">Cytoplasmic vesicle membrane</location>
        <topology evidence="2 7">Peripheral membrane protein</topology>
        <orientation evidence="2 7">Cytoplasmic side</orientation>
    </subcellularLocation>
    <subcellularLocation>
        <location evidence="7">Membrane</location>
        <location evidence="7">Coated pit</location>
        <topology evidence="7">Peripheral membrane protein</topology>
        <orientation evidence="7">Cytoplasmic side</orientation>
    </subcellularLocation>
    <text evidence="7">Cytoplasmic face of coated pits and vesicles.</text>
</comment>
<dbReference type="PANTHER" id="PTHR10639:SF40">
    <property type="entry name" value="CLATHRIN LIGHT CHAIN"/>
    <property type="match status" value="1"/>
</dbReference>
<evidence type="ECO:0000256" key="4">
    <source>
        <dbReference type="ARBA" id="ARBA00023136"/>
    </source>
</evidence>
<evidence type="ECO:0000256" key="5">
    <source>
        <dbReference type="ARBA" id="ARBA00023176"/>
    </source>
</evidence>
<evidence type="ECO:0000256" key="2">
    <source>
        <dbReference type="ARBA" id="ARBA00004180"/>
    </source>
</evidence>
<feature type="compositionally biased region" description="Polar residues" evidence="8">
    <location>
        <begin position="26"/>
        <end position="43"/>
    </location>
</feature>
<dbReference type="KEGG" id="rcu:8267522"/>
<sequence length="282" mass="31212">MSSFGDDHGYVIDGYDHRFPSQRFYSSFSQSAGDSPPMFSSYSTGGGADDVFSSVPVSESPPSVFSVSGGGFSSEQNGQGGSNGPMLPLPDGMQAEEEEGFALREWRRQNAIRLKEKEKKENQMLHKIIQEADDFKTEFYRKRHLTIENKKASNGEKEKLFLANREMFHAEAEKNYWKAIAELIPQEVPAIEKRGKKQQDQEKKKPSIVVIQGPKPGKPTDLSRMRQLLLKLKHNPPLHMKPKPSPSAEPKKGGKVAPSAANHASTKTAPTTSATPETVIVT</sequence>
<dbReference type="GO" id="GO:0032050">
    <property type="term" value="F:clathrin heavy chain binding"/>
    <property type="evidence" value="ECO:0000318"/>
    <property type="project" value="GO_Central"/>
</dbReference>
<dbReference type="OMA" id="MEPDEGF"/>
<evidence type="ECO:0000256" key="7">
    <source>
        <dbReference type="RuleBase" id="RU363137"/>
    </source>
</evidence>
<dbReference type="InParanoid" id="B9SQ44"/>
<reference evidence="10" key="1">
    <citation type="journal article" date="2010" name="Nat. Biotechnol.">
        <title>Draft genome sequence of the oilseed species Ricinus communis.</title>
        <authorList>
            <person name="Chan A.P."/>
            <person name="Crabtree J."/>
            <person name="Zhao Q."/>
            <person name="Lorenzi H."/>
            <person name="Orvis J."/>
            <person name="Puiu D."/>
            <person name="Melake-Berhan A."/>
            <person name="Jones K.M."/>
            <person name="Redman J."/>
            <person name="Chen G."/>
            <person name="Cahoon E.B."/>
            <person name="Gedil M."/>
            <person name="Stanke M."/>
            <person name="Haas B.J."/>
            <person name="Wortman J.R."/>
            <person name="Fraser-Liggett C.M."/>
            <person name="Ravel J."/>
            <person name="Rabinowicz P.D."/>
        </authorList>
    </citation>
    <scope>NUCLEOTIDE SEQUENCE [LARGE SCALE GENOMIC DNA]</scope>
    <source>
        <strain evidence="10">cv. Hale</strain>
    </source>
</reference>
<organism evidence="9 10">
    <name type="scientific">Ricinus communis</name>
    <name type="common">Castor bean</name>
    <dbReference type="NCBI Taxonomy" id="3988"/>
    <lineage>
        <taxon>Eukaryota</taxon>
        <taxon>Viridiplantae</taxon>
        <taxon>Streptophyta</taxon>
        <taxon>Embryophyta</taxon>
        <taxon>Tracheophyta</taxon>
        <taxon>Spermatophyta</taxon>
        <taxon>Magnoliopsida</taxon>
        <taxon>eudicotyledons</taxon>
        <taxon>Gunneridae</taxon>
        <taxon>Pentapetalae</taxon>
        <taxon>rosids</taxon>
        <taxon>fabids</taxon>
        <taxon>Malpighiales</taxon>
        <taxon>Euphorbiaceae</taxon>
        <taxon>Acalyphoideae</taxon>
        <taxon>Acalypheae</taxon>
        <taxon>Ricinus</taxon>
    </lineage>
</organism>
<keyword evidence="10" id="KW-1185">Reference proteome</keyword>
<dbReference type="OrthoDB" id="782264at2759"/>
<dbReference type="STRING" id="3988.B9SQ44"/>
<evidence type="ECO:0000256" key="6">
    <source>
        <dbReference type="ARBA" id="ARBA00023329"/>
    </source>
</evidence>
<feature type="compositionally biased region" description="Low complexity" evidence="8">
    <location>
        <begin position="51"/>
        <end position="67"/>
    </location>
</feature>
<gene>
    <name evidence="9" type="ORF">RCOM_0644640</name>
</gene>
<protein>
    <recommendedName>
        <fullName evidence="7">Clathrin light chain</fullName>
    </recommendedName>
</protein>
<dbReference type="Proteomes" id="UP000008311">
    <property type="component" value="Unassembled WGS sequence"/>
</dbReference>
<dbReference type="Pfam" id="PF01086">
    <property type="entry name" value="Clathrin_lg_ch"/>
    <property type="match status" value="1"/>
</dbReference>
<feature type="compositionally biased region" description="Basic and acidic residues" evidence="8">
    <location>
        <begin position="192"/>
        <end position="205"/>
    </location>
</feature>
<dbReference type="GO" id="GO:0005198">
    <property type="term" value="F:structural molecule activity"/>
    <property type="evidence" value="ECO:0007669"/>
    <property type="project" value="InterPro"/>
</dbReference>
<dbReference type="GO" id="GO:0005886">
    <property type="term" value="C:plasma membrane"/>
    <property type="evidence" value="ECO:0000318"/>
    <property type="project" value="GO_Central"/>
</dbReference>
<evidence type="ECO:0000313" key="9">
    <source>
        <dbReference type="EMBL" id="EEF34292.1"/>
    </source>
</evidence>
<keyword evidence="6 7" id="KW-0968">Cytoplasmic vesicle</keyword>
<dbReference type="PANTHER" id="PTHR10639">
    <property type="entry name" value="CLATHRIN LIGHT CHAIN"/>
    <property type="match status" value="1"/>
</dbReference>
<evidence type="ECO:0000256" key="1">
    <source>
        <dbReference type="ARBA" id="ARBA00003913"/>
    </source>
</evidence>
<dbReference type="GO" id="GO:0006886">
    <property type="term" value="P:intracellular protein transport"/>
    <property type="evidence" value="ECO:0007669"/>
    <property type="project" value="InterPro"/>
</dbReference>
<comment type="function">
    <text evidence="1 7">Clathrin is the major protein of the polyhedral coat of coated pits and vesicles.</text>
</comment>
<dbReference type="InterPro" id="IPR000996">
    <property type="entry name" value="Clathrin_L-chain"/>
</dbReference>
<keyword evidence="5 7" id="KW-0168">Coated pit</keyword>
<feature type="compositionally biased region" description="Low complexity" evidence="8">
    <location>
        <begin position="264"/>
        <end position="282"/>
    </location>
</feature>
<dbReference type="GO" id="GO:0030132">
    <property type="term" value="C:clathrin coat of coated pit"/>
    <property type="evidence" value="ECO:0007669"/>
    <property type="project" value="InterPro"/>
</dbReference>
<keyword evidence="4 7" id="KW-0472">Membrane</keyword>
<dbReference type="GO" id="GO:0030130">
    <property type="term" value="C:clathrin coat of trans-Golgi network vesicle"/>
    <property type="evidence" value="ECO:0007669"/>
    <property type="project" value="InterPro"/>
</dbReference>
<dbReference type="GO" id="GO:0072583">
    <property type="term" value="P:clathrin-dependent endocytosis"/>
    <property type="evidence" value="ECO:0000318"/>
    <property type="project" value="GO_Central"/>
</dbReference>
<feature type="compositionally biased region" description="Gly residues" evidence="8">
    <location>
        <begin position="68"/>
        <end position="83"/>
    </location>
</feature>
<feature type="compositionally biased region" description="Basic residues" evidence="8">
    <location>
        <begin position="231"/>
        <end position="242"/>
    </location>
</feature>
<dbReference type="eggNOG" id="ENOG502QVX7">
    <property type="taxonomic scope" value="Eukaryota"/>
</dbReference>
<comment type="similarity">
    <text evidence="3 7">Belongs to the clathrin light chain family.</text>
</comment>
<evidence type="ECO:0000313" key="10">
    <source>
        <dbReference type="Proteomes" id="UP000008311"/>
    </source>
</evidence>
<feature type="region of interest" description="Disordered" evidence="8">
    <location>
        <begin position="192"/>
        <end position="282"/>
    </location>
</feature>
<dbReference type="EMBL" id="EQ974076">
    <property type="protein sequence ID" value="EEF34292.1"/>
    <property type="molecule type" value="Genomic_DNA"/>
</dbReference>
<dbReference type="GO" id="GO:0030125">
    <property type="term" value="C:clathrin vesicle coat"/>
    <property type="evidence" value="ECO:0000318"/>
    <property type="project" value="GO_Central"/>
</dbReference>
<accession>B9SQ44</accession>
<evidence type="ECO:0000256" key="8">
    <source>
        <dbReference type="SAM" id="MobiDB-lite"/>
    </source>
</evidence>
<evidence type="ECO:0000256" key="3">
    <source>
        <dbReference type="ARBA" id="ARBA00005263"/>
    </source>
</evidence>
<dbReference type="AlphaFoldDB" id="B9SQ44"/>